<organism evidence="1 2">
    <name type="scientific">Diversispora epigaea</name>
    <dbReference type="NCBI Taxonomy" id="1348612"/>
    <lineage>
        <taxon>Eukaryota</taxon>
        <taxon>Fungi</taxon>
        <taxon>Fungi incertae sedis</taxon>
        <taxon>Mucoromycota</taxon>
        <taxon>Glomeromycotina</taxon>
        <taxon>Glomeromycetes</taxon>
        <taxon>Diversisporales</taxon>
        <taxon>Diversisporaceae</taxon>
        <taxon>Diversispora</taxon>
    </lineage>
</organism>
<comment type="caution">
    <text evidence="1">The sequence shown here is derived from an EMBL/GenBank/DDBJ whole genome shotgun (WGS) entry which is preliminary data.</text>
</comment>
<dbReference type="STRING" id="1348612.A0A397G4S1"/>
<dbReference type="AlphaFoldDB" id="A0A397G4S1"/>
<sequence>MGQVKKGLGHVPCTTLVVGIRMSLTNRQPNTSVTGCKEVVGVFVSRHDSRTHCKHDRLQSSSWCRNESHQQITQCKRDRLQGSTVICGPKDPGMLHPTT</sequence>
<accession>A0A397G4S1</accession>
<keyword evidence="2" id="KW-1185">Reference proteome</keyword>
<name>A0A397G4S1_9GLOM</name>
<proteinExistence type="predicted"/>
<reference evidence="1 2" key="1">
    <citation type="submission" date="2018-08" db="EMBL/GenBank/DDBJ databases">
        <title>Genome and evolution of the arbuscular mycorrhizal fungus Diversispora epigaea (formerly Glomus versiforme) and its bacterial endosymbionts.</title>
        <authorList>
            <person name="Sun X."/>
            <person name="Fei Z."/>
            <person name="Harrison M."/>
        </authorList>
    </citation>
    <scope>NUCLEOTIDE SEQUENCE [LARGE SCALE GENOMIC DNA]</scope>
    <source>
        <strain evidence="1 2">IT104</strain>
    </source>
</reference>
<evidence type="ECO:0000313" key="1">
    <source>
        <dbReference type="EMBL" id="RHZ45069.1"/>
    </source>
</evidence>
<dbReference type="Proteomes" id="UP000266861">
    <property type="component" value="Unassembled WGS sequence"/>
</dbReference>
<gene>
    <name evidence="1" type="ORF">Glove_692g34</name>
</gene>
<dbReference type="EMBL" id="PQFF01000557">
    <property type="protein sequence ID" value="RHZ45069.1"/>
    <property type="molecule type" value="Genomic_DNA"/>
</dbReference>
<evidence type="ECO:0000313" key="2">
    <source>
        <dbReference type="Proteomes" id="UP000266861"/>
    </source>
</evidence>
<protein>
    <submittedName>
        <fullName evidence="1">Uncharacterized protein</fullName>
    </submittedName>
</protein>